<reference evidence="2" key="1">
    <citation type="submission" date="2018-02" db="EMBL/GenBank/DDBJ databases">
        <title>Rhizophora mucronata_Transcriptome.</title>
        <authorList>
            <person name="Meera S.P."/>
            <person name="Sreeshan A."/>
            <person name="Augustine A."/>
        </authorList>
    </citation>
    <scope>NUCLEOTIDE SEQUENCE</scope>
    <source>
        <tissue evidence="2">Leaf</tissue>
    </source>
</reference>
<organism evidence="2">
    <name type="scientific">Rhizophora mucronata</name>
    <name type="common">Asiatic mangrove</name>
    <dbReference type="NCBI Taxonomy" id="61149"/>
    <lineage>
        <taxon>Eukaryota</taxon>
        <taxon>Viridiplantae</taxon>
        <taxon>Streptophyta</taxon>
        <taxon>Embryophyta</taxon>
        <taxon>Tracheophyta</taxon>
        <taxon>Spermatophyta</taxon>
        <taxon>Magnoliopsida</taxon>
        <taxon>eudicotyledons</taxon>
        <taxon>Gunneridae</taxon>
        <taxon>Pentapetalae</taxon>
        <taxon>rosids</taxon>
        <taxon>fabids</taxon>
        <taxon>Malpighiales</taxon>
        <taxon>Rhizophoraceae</taxon>
        <taxon>Rhizophora</taxon>
    </lineage>
</organism>
<protein>
    <submittedName>
        <fullName evidence="2">Uncharacterized protein</fullName>
    </submittedName>
</protein>
<name>A0A2P2LJD8_RHIMU</name>
<keyword evidence="1" id="KW-0812">Transmembrane</keyword>
<dbReference type="EMBL" id="GGEC01037608">
    <property type="protein sequence ID" value="MBX18092.1"/>
    <property type="molecule type" value="Transcribed_RNA"/>
</dbReference>
<evidence type="ECO:0000313" key="2">
    <source>
        <dbReference type="EMBL" id="MBX18092.1"/>
    </source>
</evidence>
<feature type="transmembrane region" description="Helical" evidence="1">
    <location>
        <begin position="22"/>
        <end position="38"/>
    </location>
</feature>
<accession>A0A2P2LJD8</accession>
<keyword evidence="1" id="KW-1133">Transmembrane helix</keyword>
<sequence length="61" mass="7212">MDTDHSCGFGIPNRGLASKSPIFWFLLKFLLLFIRARIKQFLPHYNLKGILVKYGRKLMHY</sequence>
<evidence type="ECO:0000256" key="1">
    <source>
        <dbReference type="SAM" id="Phobius"/>
    </source>
</evidence>
<proteinExistence type="predicted"/>
<dbReference type="AlphaFoldDB" id="A0A2P2LJD8"/>
<keyword evidence="1" id="KW-0472">Membrane</keyword>